<evidence type="ECO:0000256" key="11">
    <source>
        <dbReference type="ARBA" id="ARBA00047899"/>
    </source>
</evidence>
<dbReference type="InterPro" id="IPR008271">
    <property type="entry name" value="Ser/Thr_kinase_AS"/>
</dbReference>
<dbReference type="PROSITE" id="PS50011">
    <property type="entry name" value="PROTEIN_KINASE_DOM"/>
    <property type="match status" value="1"/>
</dbReference>
<dbReference type="EMBL" id="JAFDVH010000013">
    <property type="protein sequence ID" value="KAG7465687.1"/>
    <property type="molecule type" value="Genomic_DNA"/>
</dbReference>
<reference evidence="14" key="1">
    <citation type="submission" date="2021-01" db="EMBL/GenBank/DDBJ databases">
        <authorList>
            <person name="Zahm M."/>
            <person name="Roques C."/>
            <person name="Cabau C."/>
            <person name="Klopp C."/>
            <person name="Donnadieu C."/>
            <person name="Jouanno E."/>
            <person name="Lampietro C."/>
            <person name="Louis A."/>
            <person name="Herpin A."/>
            <person name="Echchiki A."/>
            <person name="Berthelot C."/>
            <person name="Parey E."/>
            <person name="Roest-Crollius H."/>
            <person name="Braasch I."/>
            <person name="Postlethwait J."/>
            <person name="Bobe J."/>
            <person name="Montfort J."/>
            <person name="Bouchez O."/>
            <person name="Begum T."/>
            <person name="Mejri S."/>
            <person name="Adams A."/>
            <person name="Chen W.-J."/>
            <person name="Guiguen Y."/>
        </authorList>
    </citation>
    <scope>NUCLEOTIDE SEQUENCE</scope>
    <source>
        <strain evidence="14">YG-15Mar2019-1</strain>
        <tissue evidence="14">Brain</tissue>
    </source>
</reference>
<comment type="caution">
    <text evidence="14">The sequence shown here is derived from an EMBL/GenBank/DDBJ whole genome shotgun (WGS) entry which is preliminary data.</text>
</comment>
<dbReference type="InterPro" id="IPR000719">
    <property type="entry name" value="Prot_kinase_dom"/>
</dbReference>
<evidence type="ECO:0000256" key="12">
    <source>
        <dbReference type="ARBA" id="ARBA00048679"/>
    </source>
</evidence>
<dbReference type="GO" id="GO:0007346">
    <property type="term" value="P:regulation of mitotic cell cycle"/>
    <property type="evidence" value="ECO:0007669"/>
    <property type="project" value="TreeGrafter"/>
</dbReference>
<dbReference type="OrthoDB" id="8596411at2759"/>
<dbReference type="GO" id="GO:0043066">
    <property type="term" value="P:negative regulation of apoptotic process"/>
    <property type="evidence" value="ECO:0007669"/>
    <property type="project" value="TreeGrafter"/>
</dbReference>
<organism evidence="14 15">
    <name type="scientific">Megalops atlanticus</name>
    <name type="common">Tarpon</name>
    <name type="synonym">Clupea gigantea</name>
    <dbReference type="NCBI Taxonomy" id="7932"/>
    <lineage>
        <taxon>Eukaryota</taxon>
        <taxon>Metazoa</taxon>
        <taxon>Chordata</taxon>
        <taxon>Craniata</taxon>
        <taxon>Vertebrata</taxon>
        <taxon>Euteleostomi</taxon>
        <taxon>Actinopterygii</taxon>
        <taxon>Neopterygii</taxon>
        <taxon>Teleostei</taxon>
        <taxon>Elopiformes</taxon>
        <taxon>Megalopidae</taxon>
        <taxon>Megalops</taxon>
    </lineage>
</organism>
<evidence type="ECO:0000313" key="15">
    <source>
        <dbReference type="Proteomes" id="UP001046870"/>
    </source>
</evidence>
<proteinExistence type="inferred from homology"/>
<comment type="catalytic activity">
    <reaction evidence="11">
        <text>L-threonyl-[protein] + ATP = O-phospho-L-threonyl-[protein] + ADP + H(+)</text>
        <dbReference type="Rhea" id="RHEA:46608"/>
        <dbReference type="Rhea" id="RHEA-COMP:11060"/>
        <dbReference type="Rhea" id="RHEA-COMP:11605"/>
        <dbReference type="ChEBI" id="CHEBI:15378"/>
        <dbReference type="ChEBI" id="CHEBI:30013"/>
        <dbReference type="ChEBI" id="CHEBI:30616"/>
        <dbReference type="ChEBI" id="CHEBI:61977"/>
        <dbReference type="ChEBI" id="CHEBI:456216"/>
        <dbReference type="EC" id="2.7.11.1"/>
    </reaction>
</comment>
<dbReference type="Gene3D" id="1.10.510.10">
    <property type="entry name" value="Transferase(Phosphotransferase) domain 1"/>
    <property type="match status" value="1"/>
</dbReference>
<evidence type="ECO:0000256" key="10">
    <source>
        <dbReference type="ARBA" id="ARBA00023200"/>
    </source>
</evidence>
<protein>
    <recommendedName>
        <fullName evidence="4">Serine/threonine-protein kinase 1</fullName>
        <ecNumber evidence="3">2.7.11.1</ecNumber>
    </recommendedName>
</protein>
<keyword evidence="5" id="KW-0723">Serine/threonine-protein kinase</keyword>
<comment type="catalytic activity">
    <reaction evidence="12">
        <text>L-seryl-[protein] + ATP = O-phospho-L-seryl-[protein] + ADP + H(+)</text>
        <dbReference type="Rhea" id="RHEA:17989"/>
        <dbReference type="Rhea" id="RHEA-COMP:9863"/>
        <dbReference type="Rhea" id="RHEA-COMP:11604"/>
        <dbReference type="ChEBI" id="CHEBI:15378"/>
        <dbReference type="ChEBI" id="CHEBI:29999"/>
        <dbReference type="ChEBI" id="CHEBI:30616"/>
        <dbReference type="ChEBI" id="CHEBI:83421"/>
        <dbReference type="ChEBI" id="CHEBI:456216"/>
        <dbReference type="EC" id="2.7.11.1"/>
    </reaction>
</comment>
<dbReference type="GO" id="GO:0005524">
    <property type="term" value="F:ATP binding"/>
    <property type="evidence" value="ECO:0007669"/>
    <property type="project" value="UniProtKB-KW"/>
</dbReference>
<evidence type="ECO:0000256" key="5">
    <source>
        <dbReference type="ARBA" id="ARBA00022527"/>
    </source>
</evidence>
<evidence type="ECO:0000256" key="6">
    <source>
        <dbReference type="ARBA" id="ARBA00022679"/>
    </source>
</evidence>
<dbReference type="Pfam" id="PF00069">
    <property type="entry name" value="Pkinase"/>
    <property type="match status" value="1"/>
</dbReference>
<gene>
    <name evidence="14" type="ORF">MATL_G00156140</name>
</gene>
<dbReference type="AlphaFoldDB" id="A0A9D3PSH1"/>
<dbReference type="PROSITE" id="PS00108">
    <property type="entry name" value="PROTEIN_KINASE_ST"/>
    <property type="match status" value="1"/>
</dbReference>
<evidence type="ECO:0000256" key="2">
    <source>
        <dbReference type="ARBA" id="ARBA00005505"/>
    </source>
</evidence>
<sequence length="220" mass="25580">MVGRGDTPARNVIGLLDWYRLSKEVLLVLERPVPCKDLCDFLEDEEDWLVEDEAKVIMRQLVEATLDIHSRGVVHRDLKPKNVLVETGSGHPRVHVIDFGCGSVLREKPYTSFSGTRAYTAPEWYQKHEFYAEPSTVWQLGVVLHQMVTGERPFNGEEEIVHKKLDLWRFVSRDCQDLLRRCLDKRPLARPTMAEILQHPWLQCCSTDVMLRLWVWPCPC</sequence>
<dbReference type="PANTHER" id="PTHR22984">
    <property type="entry name" value="SERINE/THREONINE-PROTEIN KINASE PIM"/>
    <property type="match status" value="1"/>
</dbReference>
<evidence type="ECO:0000313" key="14">
    <source>
        <dbReference type="EMBL" id="KAG7465687.1"/>
    </source>
</evidence>
<evidence type="ECO:0000256" key="7">
    <source>
        <dbReference type="ARBA" id="ARBA00022741"/>
    </source>
</evidence>
<dbReference type="GO" id="GO:0005737">
    <property type="term" value="C:cytoplasm"/>
    <property type="evidence" value="ECO:0007669"/>
    <property type="project" value="TreeGrafter"/>
</dbReference>
<dbReference type="EC" id="2.7.11.1" evidence="3"/>
<evidence type="ECO:0000256" key="4">
    <source>
        <dbReference type="ARBA" id="ARBA00016885"/>
    </source>
</evidence>
<dbReference type="InterPro" id="IPR011009">
    <property type="entry name" value="Kinase-like_dom_sf"/>
</dbReference>
<keyword evidence="8" id="KW-0418">Kinase</keyword>
<evidence type="ECO:0000256" key="1">
    <source>
        <dbReference type="ARBA" id="ARBA00004192"/>
    </source>
</evidence>
<dbReference type="SUPFAM" id="SSF56112">
    <property type="entry name" value="Protein kinase-like (PK-like)"/>
    <property type="match status" value="1"/>
</dbReference>
<keyword evidence="9" id="KW-0067">ATP-binding</keyword>
<evidence type="ECO:0000256" key="8">
    <source>
        <dbReference type="ARBA" id="ARBA00022777"/>
    </source>
</evidence>
<evidence type="ECO:0000259" key="13">
    <source>
        <dbReference type="PROSITE" id="PS50011"/>
    </source>
</evidence>
<keyword evidence="15" id="KW-1185">Reference proteome</keyword>
<keyword evidence="6" id="KW-0808">Transferase</keyword>
<keyword evidence="7" id="KW-0547">Nucleotide-binding</keyword>
<dbReference type="GO" id="GO:0004674">
    <property type="term" value="F:protein serine/threonine kinase activity"/>
    <property type="evidence" value="ECO:0007669"/>
    <property type="project" value="UniProtKB-KW"/>
</dbReference>
<evidence type="ECO:0000256" key="9">
    <source>
        <dbReference type="ARBA" id="ARBA00022840"/>
    </source>
</evidence>
<name>A0A9D3PSH1_MEGAT</name>
<dbReference type="SMART" id="SM00220">
    <property type="entry name" value="S_TKc"/>
    <property type="match status" value="1"/>
</dbReference>
<comment type="similarity">
    <text evidence="2">Belongs to the protein kinase superfamily. CAMK Ser/Thr protein kinase family. PIM subfamily.</text>
</comment>
<dbReference type="InterPro" id="IPR051138">
    <property type="entry name" value="PIM_Ser/Thr_kinase"/>
</dbReference>
<evidence type="ECO:0000256" key="3">
    <source>
        <dbReference type="ARBA" id="ARBA00012513"/>
    </source>
</evidence>
<comment type="subcellular location">
    <subcellularLocation>
        <location evidence="1">Host cytoplasm</location>
    </subcellularLocation>
</comment>
<accession>A0A9D3PSH1</accession>
<dbReference type="PANTHER" id="PTHR22984:SF25">
    <property type="entry name" value="PROTEIN KINASE DOMAIN-CONTAINING PROTEIN"/>
    <property type="match status" value="1"/>
</dbReference>
<keyword evidence="10" id="KW-1035">Host cytoplasm</keyword>
<feature type="domain" description="Protein kinase" evidence="13">
    <location>
        <begin position="1"/>
        <end position="202"/>
    </location>
</feature>
<dbReference type="Proteomes" id="UP001046870">
    <property type="component" value="Chromosome 13"/>
</dbReference>